<dbReference type="SUPFAM" id="SSF56300">
    <property type="entry name" value="Metallo-dependent phosphatases"/>
    <property type="match status" value="1"/>
</dbReference>
<organism evidence="2 3">
    <name type="scientific">Pyrococcus horikoshii</name>
    <dbReference type="NCBI Taxonomy" id="53953"/>
    <lineage>
        <taxon>Archaea</taxon>
        <taxon>Methanobacteriati</taxon>
        <taxon>Methanobacteriota</taxon>
        <taxon>Thermococci</taxon>
        <taxon>Thermococcales</taxon>
        <taxon>Thermococcaceae</taxon>
        <taxon>Pyrococcus</taxon>
    </lineage>
</organism>
<proteinExistence type="predicted"/>
<dbReference type="RefSeq" id="WP_010885467.1">
    <property type="nucleotide sequence ID" value="NZ_DUJN01000002.1"/>
</dbReference>
<feature type="domain" description="Calcineurin-like phosphoesterase" evidence="1">
    <location>
        <begin position="19"/>
        <end position="102"/>
    </location>
</feature>
<dbReference type="AlphaFoldDB" id="A0A832WLX1"/>
<evidence type="ECO:0000313" key="2">
    <source>
        <dbReference type="EMBL" id="HII60381.1"/>
    </source>
</evidence>
<dbReference type="GO" id="GO:0016787">
    <property type="term" value="F:hydrolase activity"/>
    <property type="evidence" value="ECO:0007669"/>
    <property type="project" value="InterPro"/>
</dbReference>
<sequence length="187" mass="21983">MLFHRKIKVPDCVFKAEKRVLHVSDTPVSFYRTFDEILNLIKPDIIIHTGDLADDIKLERKPWLKKEYENALIKFKNIIRGRIVYLVPGNEDDKEIIREILGRDVILVNPGTIIEIYGRTFALGHKPEDVKGKEAEFKLYGHDPKSLFPFNGIHAIHIILFPEWKVVKIRYPSWVNYDRGYRIFRGL</sequence>
<dbReference type="OMA" id="MHISDTP"/>
<gene>
    <name evidence="2" type="ORF">HA331_01215</name>
</gene>
<dbReference type="Proteomes" id="UP000617544">
    <property type="component" value="Unassembled WGS sequence"/>
</dbReference>
<dbReference type="Gene3D" id="3.60.21.10">
    <property type="match status" value="1"/>
</dbReference>
<protein>
    <submittedName>
        <fullName evidence="2">Metallophosphoesterase</fullName>
    </submittedName>
</protein>
<accession>A0A832WLX1</accession>
<comment type="caution">
    <text evidence="2">The sequence shown here is derived from an EMBL/GenBank/DDBJ whole genome shotgun (WGS) entry which is preliminary data.</text>
</comment>
<dbReference type="InterPro" id="IPR029052">
    <property type="entry name" value="Metallo-depent_PP-like"/>
</dbReference>
<dbReference type="GeneID" id="1443705"/>
<name>A0A832WLX1_PYRHR</name>
<reference evidence="2" key="1">
    <citation type="journal article" date="2020" name="bioRxiv">
        <title>A rank-normalized archaeal taxonomy based on genome phylogeny resolves widespread incomplete and uneven classifications.</title>
        <authorList>
            <person name="Rinke C."/>
            <person name="Chuvochina M."/>
            <person name="Mussig A.J."/>
            <person name="Chaumeil P.-A."/>
            <person name="Waite D.W."/>
            <person name="Whitman W.B."/>
            <person name="Parks D.H."/>
            <person name="Hugenholtz P."/>
        </authorList>
    </citation>
    <scope>NUCLEOTIDE SEQUENCE</scope>
    <source>
        <strain evidence="2">UBA8834</strain>
    </source>
</reference>
<dbReference type="InterPro" id="IPR004843">
    <property type="entry name" value="Calcineurin-like_PHP"/>
</dbReference>
<dbReference type="Pfam" id="PF00149">
    <property type="entry name" value="Metallophos"/>
    <property type="match status" value="1"/>
</dbReference>
<evidence type="ECO:0000313" key="3">
    <source>
        <dbReference type="Proteomes" id="UP000617544"/>
    </source>
</evidence>
<dbReference type="EMBL" id="DUJN01000002">
    <property type="protein sequence ID" value="HII60381.1"/>
    <property type="molecule type" value="Genomic_DNA"/>
</dbReference>
<evidence type="ECO:0000259" key="1">
    <source>
        <dbReference type="Pfam" id="PF00149"/>
    </source>
</evidence>